<comment type="caution">
    <text evidence="2">The sequence shown here is derived from an EMBL/GenBank/DDBJ whole genome shotgun (WGS) entry which is preliminary data.</text>
</comment>
<accession>A0A5J4WML5</accession>
<dbReference type="Proteomes" id="UP000324800">
    <property type="component" value="Unassembled WGS sequence"/>
</dbReference>
<dbReference type="InterPro" id="IPR012337">
    <property type="entry name" value="RNaseH-like_sf"/>
</dbReference>
<dbReference type="EMBL" id="SNRW01001535">
    <property type="protein sequence ID" value="KAA6396028.1"/>
    <property type="molecule type" value="Genomic_DNA"/>
</dbReference>
<evidence type="ECO:0000313" key="2">
    <source>
        <dbReference type="EMBL" id="KAA6396028.1"/>
    </source>
</evidence>
<proteinExistence type="predicted"/>
<evidence type="ECO:0000313" key="3">
    <source>
        <dbReference type="Proteomes" id="UP000324800"/>
    </source>
</evidence>
<name>A0A5J4WML5_9EUKA</name>
<feature type="region of interest" description="Disordered" evidence="1">
    <location>
        <begin position="30"/>
        <end position="55"/>
    </location>
</feature>
<evidence type="ECO:0000256" key="1">
    <source>
        <dbReference type="SAM" id="MobiDB-lite"/>
    </source>
</evidence>
<protein>
    <submittedName>
        <fullName evidence="2">Uncharacterized protein</fullName>
    </submittedName>
</protein>
<dbReference type="SUPFAM" id="SSF53098">
    <property type="entry name" value="Ribonuclease H-like"/>
    <property type="match status" value="1"/>
</dbReference>
<gene>
    <name evidence="2" type="ORF">EZS28_008447</name>
</gene>
<reference evidence="2 3" key="1">
    <citation type="submission" date="2019-03" db="EMBL/GenBank/DDBJ databases">
        <title>Single cell metagenomics reveals metabolic interactions within the superorganism composed of flagellate Streblomastix strix and complex community of Bacteroidetes bacteria on its surface.</title>
        <authorList>
            <person name="Treitli S.C."/>
            <person name="Kolisko M."/>
            <person name="Husnik F."/>
            <person name="Keeling P."/>
            <person name="Hampl V."/>
        </authorList>
    </citation>
    <scope>NUCLEOTIDE SEQUENCE [LARGE SCALE GENOMIC DNA]</scope>
    <source>
        <strain evidence="2">ST1C</strain>
    </source>
</reference>
<organism evidence="2 3">
    <name type="scientific">Streblomastix strix</name>
    <dbReference type="NCBI Taxonomy" id="222440"/>
    <lineage>
        <taxon>Eukaryota</taxon>
        <taxon>Metamonada</taxon>
        <taxon>Preaxostyla</taxon>
        <taxon>Oxymonadida</taxon>
        <taxon>Streblomastigidae</taxon>
        <taxon>Streblomastix</taxon>
    </lineage>
</organism>
<dbReference type="AlphaFoldDB" id="A0A5J4WML5"/>
<sequence length="220" mass="24831">MSLIELSQCTRAKSILRRQWSSWAGSGTIEQQQCKRQHPEGGSVEIARTSDGTSQEKETYMNKGLDIGNWRDPIRKNTIQTRHASHQVALKVEGQGSSQQRLEQVDTNQQERDIRHKVVDQQTDASSSGQGAILIKENQENVFAHGEWKDNNLKSSNQREVTAVLKALLEFRQELIQQQPIGIRLLTDNTDTMHCLNQSKGSIMVAPLVDEVLNLADQFN</sequence>